<dbReference type="EMBL" id="PXOA01000047">
    <property type="protein sequence ID" value="RFU81465.1"/>
    <property type="molecule type" value="Genomic_DNA"/>
</dbReference>
<dbReference type="SMART" id="SM00474">
    <property type="entry name" value="35EXOc"/>
    <property type="match status" value="1"/>
</dbReference>
<dbReference type="AlphaFoldDB" id="A0A395NZE2"/>
<name>A0A395NZE2_TRIAR</name>
<dbReference type="SUPFAM" id="SSF53098">
    <property type="entry name" value="Ribonuclease H-like"/>
    <property type="match status" value="1"/>
</dbReference>
<dbReference type="PANTHER" id="PTHR43040:SF1">
    <property type="entry name" value="RIBONUCLEASE D"/>
    <property type="match status" value="1"/>
</dbReference>
<keyword evidence="2" id="KW-0378">Hydrolase</keyword>
<protein>
    <submittedName>
        <fullName evidence="2">3-5 exonuclease</fullName>
    </submittedName>
</protein>
<dbReference type="Proteomes" id="UP000266272">
    <property type="component" value="Unassembled WGS sequence"/>
</dbReference>
<dbReference type="STRING" id="490622.A0A395NZE2"/>
<dbReference type="Pfam" id="PF01612">
    <property type="entry name" value="DNA_pol_A_exo1"/>
    <property type="match status" value="1"/>
</dbReference>
<dbReference type="GO" id="GO:0003676">
    <property type="term" value="F:nucleic acid binding"/>
    <property type="evidence" value="ECO:0007669"/>
    <property type="project" value="InterPro"/>
</dbReference>
<gene>
    <name evidence="2" type="ORF">TARUN_730</name>
</gene>
<organism evidence="2 3">
    <name type="scientific">Trichoderma arundinaceum</name>
    <dbReference type="NCBI Taxonomy" id="490622"/>
    <lineage>
        <taxon>Eukaryota</taxon>
        <taxon>Fungi</taxon>
        <taxon>Dikarya</taxon>
        <taxon>Ascomycota</taxon>
        <taxon>Pezizomycotina</taxon>
        <taxon>Sordariomycetes</taxon>
        <taxon>Hypocreomycetidae</taxon>
        <taxon>Hypocreales</taxon>
        <taxon>Hypocreaceae</taxon>
        <taxon>Trichoderma</taxon>
    </lineage>
</organism>
<accession>A0A395NZE2</accession>
<reference evidence="2 3" key="1">
    <citation type="journal article" date="2018" name="PLoS Pathog.">
        <title>Evolution of structural diversity of trichothecenes, a family of toxins produced by plant pathogenic and entomopathogenic fungi.</title>
        <authorList>
            <person name="Proctor R.H."/>
            <person name="McCormick S.P."/>
            <person name="Kim H.S."/>
            <person name="Cardoza R.E."/>
            <person name="Stanley A.M."/>
            <person name="Lindo L."/>
            <person name="Kelly A."/>
            <person name="Brown D.W."/>
            <person name="Lee T."/>
            <person name="Vaughan M.M."/>
            <person name="Alexander N.J."/>
            <person name="Busman M."/>
            <person name="Gutierrez S."/>
        </authorList>
    </citation>
    <scope>NUCLEOTIDE SEQUENCE [LARGE SCALE GENOMIC DNA]</scope>
    <source>
        <strain evidence="2 3">IBT 40837</strain>
    </source>
</reference>
<dbReference type="OrthoDB" id="26838at2759"/>
<keyword evidence="3" id="KW-1185">Reference proteome</keyword>
<dbReference type="PANTHER" id="PTHR43040">
    <property type="entry name" value="RIBONUCLEASE D"/>
    <property type="match status" value="1"/>
</dbReference>
<dbReference type="InterPro" id="IPR036397">
    <property type="entry name" value="RNaseH_sf"/>
</dbReference>
<dbReference type="Gene3D" id="3.30.420.10">
    <property type="entry name" value="Ribonuclease H-like superfamily/Ribonuclease H"/>
    <property type="match status" value="1"/>
</dbReference>
<proteinExistence type="predicted"/>
<dbReference type="InterPro" id="IPR012337">
    <property type="entry name" value="RNaseH-like_sf"/>
</dbReference>
<evidence type="ECO:0000259" key="1">
    <source>
        <dbReference type="SMART" id="SM00474"/>
    </source>
</evidence>
<sequence>MNPLVAPNFTLIDTLPALSAVVDSLKGLPTEPPSIYVDLEGVNLSRNGTISILQLYIHPTKKTYLIDVLSLKDRCFSTPGGNGHSLKVILESTTIPKVFFDVRNDSDALYSHFQISLAGILDLQLMELATRTFPRRLVQGLAKCIEKDALFMCTIDRLNWMETKERGANLFLPEKGGSYQVFLERPQRREILTYCAQDVHILPRLWGAYDSKITAIWKQRVVETSMDRVRLSQSPSYNAKERDKILAPAGWARY</sequence>
<dbReference type="GO" id="GO:0008408">
    <property type="term" value="F:3'-5' exonuclease activity"/>
    <property type="evidence" value="ECO:0007669"/>
    <property type="project" value="InterPro"/>
</dbReference>
<keyword evidence="2" id="KW-0540">Nuclease</keyword>
<dbReference type="InterPro" id="IPR002562">
    <property type="entry name" value="3'-5'_exonuclease_dom"/>
</dbReference>
<evidence type="ECO:0000313" key="2">
    <source>
        <dbReference type="EMBL" id="RFU81465.1"/>
    </source>
</evidence>
<evidence type="ECO:0000313" key="3">
    <source>
        <dbReference type="Proteomes" id="UP000266272"/>
    </source>
</evidence>
<comment type="caution">
    <text evidence="2">The sequence shown here is derived from an EMBL/GenBank/DDBJ whole genome shotgun (WGS) entry which is preliminary data.</text>
</comment>
<keyword evidence="2" id="KW-0269">Exonuclease</keyword>
<dbReference type="GO" id="GO:0006139">
    <property type="term" value="P:nucleobase-containing compound metabolic process"/>
    <property type="evidence" value="ECO:0007669"/>
    <property type="project" value="InterPro"/>
</dbReference>
<feature type="domain" description="3'-5' exonuclease" evidence="1">
    <location>
        <begin position="9"/>
        <end position="214"/>
    </location>
</feature>